<feature type="transmembrane region" description="Helical" evidence="9">
    <location>
        <begin position="263"/>
        <end position="283"/>
    </location>
</feature>
<evidence type="ECO:0000256" key="7">
    <source>
        <dbReference type="ARBA" id="ARBA00023136"/>
    </source>
</evidence>
<feature type="transmembrane region" description="Helical" evidence="9">
    <location>
        <begin position="411"/>
        <end position="436"/>
    </location>
</feature>
<feature type="transmembrane region" description="Helical" evidence="9">
    <location>
        <begin position="354"/>
        <end position="377"/>
    </location>
</feature>
<feature type="transmembrane region" description="Helical" evidence="9">
    <location>
        <begin position="89"/>
        <end position="110"/>
    </location>
</feature>
<protein>
    <submittedName>
        <fullName evidence="10">BCCT family transporter</fullName>
    </submittedName>
</protein>
<evidence type="ECO:0000256" key="5">
    <source>
        <dbReference type="ARBA" id="ARBA00022692"/>
    </source>
</evidence>
<proteinExistence type="inferred from homology"/>
<dbReference type="InterPro" id="IPR018093">
    <property type="entry name" value="BCCT_CS"/>
</dbReference>
<accession>A0AA41ZNI3</accession>
<comment type="similarity">
    <text evidence="2">Belongs to the BCCT transporter (TC 2.A.15) family.</text>
</comment>
<evidence type="ECO:0000256" key="6">
    <source>
        <dbReference type="ARBA" id="ARBA00022989"/>
    </source>
</evidence>
<evidence type="ECO:0000256" key="1">
    <source>
        <dbReference type="ARBA" id="ARBA00004651"/>
    </source>
</evidence>
<name>A0AA41ZNI3_9GAMM</name>
<feature type="transmembrane region" description="Helical" evidence="9">
    <location>
        <begin position="481"/>
        <end position="501"/>
    </location>
</feature>
<keyword evidence="3" id="KW-0813">Transport</keyword>
<dbReference type="PANTHER" id="PTHR30047">
    <property type="entry name" value="HIGH-AFFINITY CHOLINE TRANSPORT PROTEIN-RELATED"/>
    <property type="match status" value="1"/>
</dbReference>
<feature type="transmembrane region" description="Helical" evidence="9">
    <location>
        <begin position="194"/>
        <end position="215"/>
    </location>
</feature>
<organism evidence="10 11">
    <name type="scientific">Larsenimonas rhizosphaerae</name>
    <dbReference type="NCBI Taxonomy" id="2944682"/>
    <lineage>
        <taxon>Bacteria</taxon>
        <taxon>Pseudomonadati</taxon>
        <taxon>Pseudomonadota</taxon>
        <taxon>Gammaproteobacteria</taxon>
        <taxon>Oceanospirillales</taxon>
        <taxon>Halomonadaceae</taxon>
        <taxon>Larsenimonas</taxon>
    </lineage>
</organism>
<keyword evidence="11" id="KW-1185">Reference proteome</keyword>
<dbReference type="PANTHER" id="PTHR30047:SF7">
    <property type="entry name" value="HIGH-AFFINITY CHOLINE TRANSPORT PROTEIN"/>
    <property type="match status" value="1"/>
</dbReference>
<dbReference type="GO" id="GO:0005886">
    <property type="term" value="C:plasma membrane"/>
    <property type="evidence" value="ECO:0007669"/>
    <property type="project" value="UniProtKB-SubCell"/>
</dbReference>
<keyword evidence="7 9" id="KW-0472">Membrane</keyword>
<evidence type="ECO:0000313" key="10">
    <source>
        <dbReference type="EMBL" id="MCX2524175.1"/>
    </source>
</evidence>
<feature type="region of interest" description="Disordered" evidence="8">
    <location>
        <begin position="525"/>
        <end position="557"/>
    </location>
</feature>
<dbReference type="PROSITE" id="PS01303">
    <property type="entry name" value="BCCT"/>
    <property type="match status" value="1"/>
</dbReference>
<dbReference type="EMBL" id="JAPIVE010000002">
    <property type="protein sequence ID" value="MCX2524175.1"/>
    <property type="molecule type" value="Genomic_DNA"/>
</dbReference>
<feature type="transmembrane region" description="Helical" evidence="9">
    <location>
        <begin position="324"/>
        <end position="342"/>
    </location>
</feature>
<dbReference type="RefSeq" id="WP_250935081.1">
    <property type="nucleotide sequence ID" value="NZ_JAMLJK010000001.1"/>
</dbReference>
<dbReference type="Proteomes" id="UP001165678">
    <property type="component" value="Unassembled WGS sequence"/>
</dbReference>
<keyword evidence="5 9" id="KW-0812">Transmembrane</keyword>
<dbReference type="AlphaFoldDB" id="A0AA41ZNI3"/>
<feature type="transmembrane region" description="Helical" evidence="9">
    <location>
        <begin position="145"/>
        <end position="163"/>
    </location>
</feature>
<comment type="caution">
    <text evidence="10">The sequence shown here is derived from an EMBL/GenBank/DDBJ whole genome shotgun (WGS) entry which is preliminary data.</text>
</comment>
<reference evidence="10" key="1">
    <citation type="submission" date="2022-11" db="EMBL/GenBank/DDBJ databases">
        <title>Larsenimonas rhizosphaerae sp. nov., isolated from a tidal mudflat.</title>
        <authorList>
            <person name="Lee S.D."/>
            <person name="Kim I.S."/>
        </authorList>
    </citation>
    <scope>NUCLEOTIDE SEQUENCE</scope>
    <source>
        <strain evidence="10">GH2-1</strain>
    </source>
</reference>
<dbReference type="InterPro" id="IPR000060">
    <property type="entry name" value="BCCT_transptr"/>
</dbReference>
<gene>
    <name evidence="10" type="ORF">OQ287_07975</name>
</gene>
<sequence>MGSAFSRIDKVLFFGVLLILFSATVPLVAFPTLGASWVAQAKNYVTDNFGVAYLALGISSFGFMIYIIFSDIGQIKLGEPEEKPEFHILSWAAMLFCAGIGGAILYWSMIEWVYYMQAPPFNAEPFSEEAVTWATTYGIFHWGPLAWSMYLVPALPIAYFVYVRKRPVLRISEALLPVLGETLAHGWLGKLVDILFIFGMLGGGATSLGLLAPLINESLGVLFGVPTNLVTQLLVLMVCTIIFASSAYVGLSKGIKLLSDINLWLALGLLAFVLVVGPTQFLLKTGLNAIGTMAQNLIHMATWTEPFGNLQGFPKSSFPENWTIFYWAWWLVFAPTVGLFIARISRGRTIRTMVAGSLFFGTLGCALFFSILGNYAIYLQLTDALDVVSILNNQSPEAAILAVLNSLPLSWLVIAVFTILLVIFTATTFDSISYILASVVEYKMDETGEPMRWNRLFWAFAMSILPMTLLFLGGLSTLQTAAVVSGVPLLVVAVLLMISTVRAARFDLRYQPHYDDPQINIQEFPEADPWTEEGSWEEVNDENGASLTRSDKGPDTP</sequence>
<dbReference type="NCBIfam" id="TIGR00842">
    <property type="entry name" value="bcct"/>
    <property type="match status" value="1"/>
</dbReference>
<evidence type="ECO:0000256" key="3">
    <source>
        <dbReference type="ARBA" id="ARBA00022448"/>
    </source>
</evidence>
<comment type="subcellular location">
    <subcellularLocation>
        <location evidence="1">Cell membrane</location>
        <topology evidence="1">Multi-pass membrane protein</topology>
    </subcellularLocation>
</comment>
<keyword evidence="6 9" id="KW-1133">Transmembrane helix</keyword>
<feature type="compositionally biased region" description="Acidic residues" evidence="8">
    <location>
        <begin position="525"/>
        <end position="541"/>
    </location>
</feature>
<feature type="transmembrane region" description="Helical" evidence="9">
    <location>
        <begin position="230"/>
        <end position="251"/>
    </location>
</feature>
<dbReference type="GO" id="GO:0022857">
    <property type="term" value="F:transmembrane transporter activity"/>
    <property type="evidence" value="ECO:0007669"/>
    <property type="project" value="InterPro"/>
</dbReference>
<keyword evidence="4" id="KW-1003">Cell membrane</keyword>
<evidence type="ECO:0000256" key="9">
    <source>
        <dbReference type="SAM" id="Phobius"/>
    </source>
</evidence>
<evidence type="ECO:0000256" key="8">
    <source>
        <dbReference type="SAM" id="MobiDB-lite"/>
    </source>
</evidence>
<evidence type="ECO:0000313" key="11">
    <source>
        <dbReference type="Proteomes" id="UP001165678"/>
    </source>
</evidence>
<dbReference type="Pfam" id="PF02028">
    <property type="entry name" value="BCCT"/>
    <property type="match status" value="1"/>
</dbReference>
<feature type="transmembrane region" description="Helical" evidence="9">
    <location>
        <begin position="456"/>
        <end position="475"/>
    </location>
</feature>
<evidence type="ECO:0000256" key="4">
    <source>
        <dbReference type="ARBA" id="ARBA00022475"/>
    </source>
</evidence>
<feature type="transmembrane region" description="Helical" evidence="9">
    <location>
        <begin position="51"/>
        <end position="69"/>
    </location>
</feature>
<evidence type="ECO:0000256" key="2">
    <source>
        <dbReference type="ARBA" id="ARBA00005658"/>
    </source>
</evidence>